<dbReference type="InterPro" id="IPR001503">
    <property type="entry name" value="Glyco_trans_10"/>
</dbReference>
<keyword evidence="6 11" id="KW-0812">Transmembrane</keyword>
<dbReference type="Gene3D" id="3.40.50.11660">
    <property type="entry name" value="Glycosyl transferase family 10, C-terminal domain"/>
    <property type="match status" value="1"/>
</dbReference>
<evidence type="ECO:0000256" key="9">
    <source>
        <dbReference type="ARBA" id="ARBA00023136"/>
    </source>
</evidence>
<evidence type="ECO:0000313" key="15">
    <source>
        <dbReference type="RefSeq" id="XP_035668572.1"/>
    </source>
</evidence>
<evidence type="ECO:0000313" key="14">
    <source>
        <dbReference type="Proteomes" id="UP000001554"/>
    </source>
</evidence>
<evidence type="ECO:0000259" key="13">
    <source>
        <dbReference type="Pfam" id="PF17039"/>
    </source>
</evidence>
<dbReference type="Proteomes" id="UP000001554">
    <property type="component" value="Chromosome 1"/>
</dbReference>
<feature type="domain" description="Fucosyltransferase N-terminal" evidence="13">
    <location>
        <begin position="94"/>
        <end position="200"/>
    </location>
</feature>
<keyword evidence="10" id="KW-0325">Glycoprotein</keyword>
<dbReference type="OMA" id="WIWYAKE"/>
<proteinExistence type="inferred from homology"/>
<evidence type="ECO:0000256" key="8">
    <source>
        <dbReference type="ARBA" id="ARBA00022989"/>
    </source>
</evidence>
<keyword evidence="8 11" id="KW-1133">Transmembrane helix</keyword>
<keyword evidence="4 11" id="KW-0328">Glycosyltransferase</keyword>
<evidence type="ECO:0000256" key="11">
    <source>
        <dbReference type="RuleBase" id="RU003832"/>
    </source>
</evidence>
<comment type="similarity">
    <text evidence="3 11">Belongs to the glycosyltransferase 10 family.</text>
</comment>
<evidence type="ECO:0000256" key="5">
    <source>
        <dbReference type="ARBA" id="ARBA00022679"/>
    </source>
</evidence>
<keyword evidence="14" id="KW-1185">Reference proteome</keyword>
<dbReference type="InterPro" id="IPR055270">
    <property type="entry name" value="Glyco_tran_10_C"/>
</dbReference>
<sequence>MQGLGGVHGKTKQKSDLLNILQIKKLCKNRMRLIKTLSVFVFTFTLLSGLPFIDVTNFRAYFQIRRTAGLHNNLAKFYQVWNDSITSGTNDHRKARKVVLWTQFFGKPYEIKRLTCPSLKSCIFTTDRKQVKDADAVVFHFWDTPKVYNRSFMPRIRLPHQYWIWYAKESPENNRYVDLISYSGIYNWTMTYRNDSDVPGPPGSLYKSYNLLKKGRIKENSTEKKGTVVWFVSKCYKFFHRHIYAKELSKHIKIDVFGGCGRRVCSRTNGTCMSATIQQYKFYLAFESYRCKEYITEKFWHNALVNGVVPIVIGPPKSDYEKFTPPNSFIHVDDFESPESLARYIKMLDKNDDLYNRFFIWRTNPPKAIPKIPGQWCVLCEKLFNTSPTENKVYTDLERWWKGENYEFCQPLVLKENIFDGLNLVHYD</sequence>
<evidence type="ECO:0000256" key="10">
    <source>
        <dbReference type="ARBA" id="ARBA00023180"/>
    </source>
</evidence>
<gene>
    <name evidence="15" type="primary">LOC118410838</name>
</gene>
<dbReference type="GO" id="GO:0032580">
    <property type="term" value="C:Golgi cisterna membrane"/>
    <property type="evidence" value="ECO:0007669"/>
    <property type="project" value="UniProtKB-SubCell"/>
</dbReference>
<comment type="subcellular location">
    <subcellularLocation>
        <location evidence="11">Golgi apparatus</location>
        <location evidence="11">Golgi stack membrane</location>
        <topology evidence="11">Single-pass type II membrane protein</topology>
    </subcellularLocation>
    <subcellularLocation>
        <location evidence="1">Membrane</location>
        <topology evidence="1">Single-pass membrane protein</topology>
    </subcellularLocation>
</comment>
<dbReference type="GO" id="GO:0046920">
    <property type="term" value="F:alpha-(1-&gt;3)-fucosyltransferase activity"/>
    <property type="evidence" value="ECO:0000318"/>
    <property type="project" value="GO_Central"/>
</dbReference>
<dbReference type="AlphaFoldDB" id="A0A9J7KQX5"/>
<organism evidence="14 15">
    <name type="scientific">Branchiostoma floridae</name>
    <name type="common">Florida lancelet</name>
    <name type="synonym">Amphioxus</name>
    <dbReference type="NCBI Taxonomy" id="7739"/>
    <lineage>
        <taxon>Eukaryota</taxon>
        <taxon>Metazoa</taxon>
        <taxon>Chordata</taxon>
        <taxon>Cephalochordata</taxon>
        <taxon>Leptocardii</taxon>
        <taxon>Amphioxiformes</taxon>
        <taxon>Branchiostomatidae</taxon>
        <taxon>Branchiostoma</taxon>
    </lineage>
</organism>
<evidence type="ECO:0000256" key="6">
    <source>
        <dbReference type="ARBA" id="ARBA00022692"/>
    </source>
</evidence>
<dbReference type="InterPro" id="IPR031481">
    <property type="entry name" value="Glyco_tran_10_N"/>
</dbReference>
<keyword evidence="9 11" id="KW-0472">Membrane</keyword>
<name>A0A9J7KQX5_BRAFL</name>
<keyword evidence="11" id="KW-0333">Golgi apparatus</keyword>
<dbReference type="InterPro" id="IPR038577">
    <property type="entry name" value="GT10-like_C_sf"/>
</dbReference>
<dbReference type="SUPFAM" id="SSF53756">
    <property type="entry name" value="UDP-Glycosyltransferase/glycogen phosphorylase"/>
    <property type="match status" value="1"/>
</dbReference>
<evidence type="ECO:0000256" key="7">
    <source>
        <dbReference type="ARBA" id="ARBA00022968"/>
    </source>
</evidence>
<evidence type="ECO:0000256" key="4">
    <source>
        <dbReference type="ARBA" id="ARBA00022676"/>
    </source>
</evidence>
<dbReference type="PANTHER" id="PTHR11929:SF145">
    <property type="entry name" value="ALPHA-(1,3)-FUCOSYLTRANSFERASE FUT-1"/>
    <property type="match status" value="1"/>
</dbReference>
<keyword evidence="7" id="KW-0735">Signal-anchor</keyword>
<evidence type="ECO:0000256" key="2">
    <source>
        <dbReference type="ARBA" id="ARBA00004922"/>
    </source>
</evidence>
<dbReference type="KEGG" id="bfo:118410838"/>
<dbReference type="OrthoDB" id="427096at2759"/>
<feature type="transmembrane region" description="Helical" evidence="11">
    <location>
        <begin position="33"/>
        <end position="53"/>
    </location>
</feature>
<dbReference type="GeneID" id="118410838"/>
<reference evidence="15" key="2">
    <citation type="submission" date="2025-08" db="UniProtKB">
        <authorList>
            <consortium name="RefSeq"/>
        </authorList>
    </citation>
    <scope>IDENTIFICATION</scope>
    <source>
        <strain evidence="15">S238N-H82</strain>
        <tissue evidence="15">Testes</tissue>
    </source>
</reference>
<reference evidence="14" key="1">
    <citation type="journal article" date="2020" name="Nat. Ecol. Evol.">
        <title>Deeply conserved synteny resolves early events in vertebrate evolution.</title>
        <authorList>
            <person name="Simakov O."/>
            <person name="Marletaz F."/>
            <person name="Yue J.X."/>
            <person name="O'Connell B."/>
            <person name="Jenkins J."/>
            <person name="Brandt A."/>
            <person name="Calef R."/>
            <person name="Tung C.H."/>
            <person name="Huang T.K."/>
            <person name="Schmutz J."/>
            <person name="Satoh N."/>
            <person name="Yu J.K."/>
            <person name="Putnam N.H."/>
            <person name="Green R.E."/>
            <person name="Rokhsar D.S."/>
        </authorList>
    </citation>
    <scope>NUCLEOTIDE SEQUENCE [LARGE SCALE GENOMIC DNA]</scope>
    <source>
        <strain evidence="14">S238N-H82</strain>
    </source>
</reference>
<keyword evidence="5 11" id="KW-0808">Transferase</keyword>
<dbReference type="Pfam" id="PF17039">
    <property type="entry name" value="Glyco_tran_10_N"/>
    <property type="match status" value="1"/>
</dbReference>
<protein>
    <recommendedName>
        <fullName evidence="11">Fucosyltransferase</fullName>
        <ecNumber evidence="11">2.4.1.-</ecNumber>
    </recommendedName>
</protein>
<dbReference type="RefSeq" id="XP_035668572.1">
    <property type="nucleotide sequence ID" value="XM_035812679.1"/>
</dbReference>
<dbReference type="Pfam" id="PF00852">
    <property type="entry name" value="Glyco_transf_10"/>
    <property type="match status" value="1"/>
</dbReference>
<dbReference type="FunFam" id="3.40.50.11660:FF:000004">
    <property type="entry name" value="Glycoprotein 3-alpha-L-fucosyltransferase A"/>
    <property type="match status" value="1"/>
</dbReference>
<dbReference type="PANTHER" id="PTHR11929">
    <property type="entry name" value="ALPHA- 1,3 -FUCOSYLTRANSFERASE"/>
    <property type="match status" value="1"/>
</dbReference>
<evidence type="ECO:0000259" key="12">
    <source>
        <dbReference type="Pfam" id="PF00852"/>
    </source>
</evidence>
<feature type="domain" description="Fucosyltransferase C-terminal" evidence="12">
    <location>
        <begin position="223"/>
        <end position="400"/>
    </location>
</feature>
<evidence type="ECO:0000256" key="1">
    <source>
        <dbReference type="ARBA" id="ARBA00004167"/>
    </source>
</evidence>
<evidence type="ECO:0000256" key="3">
    <source>
        <dbReference type="ARBA" id="ARBA00008919"/>
    </source>
</evidence>
<dbReference type="EC" id="2.4.1.-" evidence="11"/>
<comment type="pathway">
    <text evidence="2">Protein modification; protein glycosylation.</text>
</comment>
<accession>A0A9J7KQX5</accession>